<dbReference type="OrthoDB" id="423589at2759"/>
<reference evidence="7" key="1">
    <citation type="submission" date="2012-12" db="EMBL/GenBank/DDBJ databases">
        <authorList>
            <person name="Hellsten U."/>
            <person name="Grimwood J."/>
            <person name="Chapman J.A."/>
            <person name="Shapiro H."/>
            <person name="Aerts A."/>
            <person name="Otillar R.P."/>
            <person name="Terry A.Y."/>
            <person name="Boore J.L."/>
            <person name="Simakov O."/>
            <person name="Marletaz F."/>
            <person name="Cho S.-J."/>
            <person name="Edsinger-Gonzales E."/>
            <person name="Havlak P."/>
            <person name="Kuo D.-H."/>
            <person name="Larsson T."/>
            <person name="Lv J."/>
            <person name="Arendt D."/>
            <person name="Savage R."/>
            <person name="Osoegawa K."/>
            <person name="de Jong P."/>
            <person name="Lindberg D.R."/>
            <person name="Seaver E.C."/>
            <person name="Weisblat D.A."/>
            <person name="Putnam N.H."/>
            <person name="Grigoriev I.V."/>
            <person name="Rokhsar D.S."/>
        </authorList>
    </citation>
    <scope>NUCLEOTIDE SEQUENCE</scope>
</reference>
<dbReference type="RefSeq" id="XP_009029376.1">
    <property type="nucleotide sequence ID" value="XM_009031128.1"/>
</dbReference>
<keyword evidence="1" id="KW-0677">Repeat</keyword>
<proteinExistence type="predicted"/>
<dbReference type="EMBL" id="AMQM01007535">
    <property type="status" value="NOT_ANNOTATED_CDS"/>
    <property type="molecule type" value="Genomic_DNA"/>
</dbReference>
<dbReference type="Pfam" id="PF07719">
    <property type="entry name" value="TPR_2"/>
    <property type="match status" value="1"/>
</dbReference>
<gene>
    <name evidence="6" type="primary">20197777</name>
    <name evidence="5" type="ORF">HELRODRAFT_157915</name>
</gene>
<dbReference type="Gene3D" id="2.40.50.550">
    <property type="match status" value="1"/>
</dbReference>
<evidence type="ECO:0000256" key="3">
    <source>
        <dbReference type="PROSITE-ProRule" id="PRU00339"/>
    </source>
</evidence>
<dbReference type="HOGENOM" id="CLU_026886_2_1_1"/>
<dbReference type="InterPro" id="IPR013105">
    <property type="entry name" value="TPR_2"/>
</dbReference>
<dbReference type="Pfam" id="PF13181">
    <property type="entry name" value="TPR_8"/>
    <property type="match status" value="1"/>
</dbReference>
<dbReference type="InParanoid" id="T1EMH7"/>
<dbReference type="SUPFAM" id="SSF48452">
    <property type="entry name" value="TPR-like"/>
    <property type="match status" value="1"/>
</dbReference>
<dbReference type="STRING" id="6412.T1EMH7"/>
<dbReference type="Pfam" id="PF16669">
    <property type="entry name" value="TTC5_OB"/>
    <property type="match status" value="1"/>
</dbReference>
<evidence type="ECO:0000313" key="6">
    <source>
        <dbReference type="EnsemblMetazoa" id="HelroP157915"/>
    </source>
</evidence>
<dbReference type="CTD" id="20197777"/>
<dbReference type="InterPro" id="IPR019734">
    <property type="entry name" value="TPR_rpt"/>
</dbReference>
<name>T1EMH7_HELRO</name>
<dbReference type="SMART" id="SM00028">
    <property type="entry name" value="TPR"/>
    <property type="match status" value="3"/>
</dbReference>
<evidence type="ECO:0000256" key="2">
    <source>
        <dbReference type="ARBA" id="ARBA00022803"/>
    </source>
</evidence>
<reference evidence="5 7" key="2">
    <citation type="journal article" date="2013" name="Nature">
        <title>Insights into bilaterian evolution from three spiralian genomes.</title>
        <authorList>
            <person name="Simakov O."/>
            <person name="Marletaz F."/>
            <person name="Cho S.J."/>
            <person name="Edsinger-Gonzales E."/>
            <person name="Havlak P."/>
            <person name="Hellsten U."/>
            <person name="Kuo D.H."/>
            <person name="Larsson T."/>
            <person name="Lv J."/>
            <person name="Arendt D."/>
            <person name="Savage R."/>
            <person name="Osoegawa K."/>
            <person name="de Jong P."/>
            <person name="Grimwood J."/>
            <person name="Chapman J.A."/>
            <person name="Shapiro H."/>
            <person name="Aerts A."/>
            <person name="Otillar R.P."/>
            <person name="Terry A.Y."/>
            <person name="Boore J.L."/>
            <person name="Grigoriev I.V."/>
            <person name="Lindberg D.R."/>
            <person name="Seaver E.C."/>
            <person name="Weisblat D.A."/>
            <person name="Putnam N.H."/>
            <person name="Rokhsar D.S."/>
        </authorList>
    </citation>
    <scope>NUCLEOTIDE SEQUENCE</scope>
</reference>
<evidence type="ECO:0000313" key="5">
    <source>
        <dbReference type="EMBL" id="ESN92440.1"/>
    </source>
</evidence>
<dbReference type="Proteomes" id="UP000015101">
    <property type="component" value="Unassembled WGS sequence"/>
</dbReference>
<evidence type="ECO:0000313" key="7">
    <source>
        <dbReference type="Proteomes" id="UP000015101"/>
    </source>
</evidence>
<dbReference type="EnsemblMetazoa" id="HelroT157915">
    <property type="protein sequence ID" value="HelroP157915"/>
    <property type="gene ID" value="HelroG157915"/>
</dbReference>
<dbReference type="InterPro" id="IPR032076">
    <property type="entry name" value="TTC5_OB"/>
</dbReference>
<dbReference type="GeneID" id="20197777"/>
<dbReference type="InterPro" id="IPR038645">
    <property type="entry name" value="TTC5_OB_sf"/>
</dbReference>
<feature type="domain" description="Tetratricopeptide repeat protein 5 OB fold" evidence="4">
    <location>
        <begin position="301"/>
        <end position="412"/>
    </location>
</feature>
<evidence type="ECO:0000256" key="1">
    <source>
        <dbReference type="ARBA" id="ARBA00022737"/>
    </source>
</evidence>
<dbReference type="KEGG" id="hro:HELRODRAFT_157915"/>
<dbReference type="PROSITE" id="PS50005">
    <property type="entry name" value="TPR"/>
    <property type="match status" value="1"/>
</dbReference>
<dbReference type="OMA" id="DECKGYE"/>
<dbReference type="AlphaFoldDB" id="T1EMH7"/>
<sequence>MMEEINSMVADLIHYRDYFFTKHDVSCAGQKQHFIQERLDEVLAKLDSLDDETKNKAEYLMLRGKALSVATDRQEISEELLSKAVKLNPTLTEAWNCLGELYWTKKDMDGAKNCFLASLNHKKDKASLRNLSLITRSTWKDQEERLKNIDTSLDLAKEALQLDLTDGFSWLTFGNANLAKYFISQNPNLMKQSLSAYIRAETDPVACNSYDLHYNKGTVYEYLEEYEKALLDYDVALRLQPTFEEAAQKESQLVKYLKETTHLLSTKGNIKGKRLKTFVSKITPELHLGSHLPVYLKDGDYSVKNLKDLNTGPNPKTILLGKVVGSLFNNSSVSFTFSIVDKNEDSTAVTVYNALHGWGVKIDDSIAIPDPRLNRINFSYKGDSFDFYTIRVEHPMHMIVNARKPKVNSVSLAVLSSSIEQ</sequence>
<evidence type="ECO:0000259" key="4">
    <source>
        <dbReference type="Pfam" id="PF16669"/>
    </source>
</evidence>
<dbReference type="EMBL" id="KB097640">
    <property type="protein sequence ID" value="ESN92440.1"/>
    <property type="molecule type" value="Genomic_DNA"/>
</dbReference>
<dbReference type="eggNOG" id="ENOG502QQ6C">
    <property type="taxonomic scope" value="Eukaryota"/>
</dbReference>
<dbReference type="InterPro" id="IPR011990">
    <property type="entry name" value="TPR-like_helical_dom_sf"/>
</dbReference>
<keyword evidence="2 3" id="KW-0802">TPR repeat</keyword>
<protein>
    <recommendedName>
        <fullName evidence="4">Tetratricopeptide repeat protein 5 OB fold domain-containing protein</fullName>
    </recommendedName>
</protein>
<accession>T1EMH7</accession>
<dbReference type="Gene3D" id="1.25.40.10">
    <property type="entry name" value="Tetratricopeptide repeat domain"/>
    <property type="match status" value="1"/>
</dbReference>
<reference evidence="6" key="3">
    <citation type="submission" date="2015-06" db="UniProtKB">
        <authorList>
            <consortium name="EnsemblMetazoa"/>
        </authorList>
    </citation>
    <scope>IDENTIFICATION</scope>
</reference>
<organism evidence="6 7">
    <name type="scientific">Helobdella robusta</name>
    <name type="common">Californian leech</name>
    <dbReference type="NCBI Taxonomy" id="6412"/>
    <lineage>
        <taxon>Eukaryota</taxon>
        <taxon>Metazoa</taxon>
        <taxon>Spiralia</taxon>
        <taxon>Lophotrochozoa</taxon>
        <taxon>Annelida</taxon>
        <taxon>Clitellata</taxon>
        <taxon>Hirudinea</taxon>
        <taxon>Rhynchobdellida</taxon>
        <taxon>Glossiphoniidae</taxon>
        <taxon>Helobdella</taxon>
    </lineage>
</organism>
<keyword evidence="7" id="KW-1185">Reference proteome</keyword>
<feature type="repeat" description="TPR" evidence="3">
    <location>
        <begin position="210"/>
        <end position="243"/>
    </location>
</feature>